<dbReference type="AlphaFoldDB" id="A0AAW2LQA9"/>
<evidence type="ECO:0000256" key="1">
    <source>
        <dbReference type="ARBA" id="ARBA00022723"/>
    </source>
</evidence>
<dbReference type="GO" id="GO:0046872">
    <property type="term" value="F:metal ion binding"/>
    <property type="evidence" value="ECO:0007669"/>
    <property type="project" value="UniProtKB-KW"/>
</dbReference>
<dbReference type="InterPro" id="IPR050231">
    <property type="entry name" value="Iron_ascorbate_oxido_reductase"/>
</dbReference>
<dbReference type="InterPro" id="IPR027443">
    <property type="entry name" value="IPNS-like_sf"/>
</dbReference>
<protein>
    <submittedName>
        <fullName evidence="5">Gibberellin 2-beta-dioxygenase</fullName>
    </submittedName>
</protein>
<name>A0AAW2LQA9_SESRA</name>
<dbReference type="EMBL" id="JACGWJ010000024">
    <property type="protein sequence ID" value="KAL0321364.1"/>
    <property type="molecule type" value="Genomic_DNA"/>
</dbReference>
<dbReference type="PROSITE" id="PS51471">
    <property type="entry name" value="FE2OG_OXY"/>
    <property type="match status" value="1"/>
</dbReference>
<dbReference type="Gene3D" id="2.60.120.330">
    <property type="entry name" value="B-lactam Antibiotic, Isopenicillin N Synthase, Chain"/>
    <property type="match status" value="1"/>
</dbReference>
<reference evidence="5" key="1">
    <citation type="submission" date="2020-06" db="EMBL/GenBank/DDBJ databases">
        <authorList>
            <person name="Li T."/>
            <person name="Hu X."/>
            <person name="Zhang T."/>
            <person name="Song X."/>
            <person name="Zhang H."/>
            <person name="Dai N."/>
            <person name="Sheng W."/>
            <person name="Hou X."/>
            <person name="Wei L."/>
        </authorList>
    </citation>
    <scope>NUCLEOTIDE SEQUENCE</scope>
    <source>
        <strain evidence="5">G02</strain>
        <tissue evidence="5">Leaf</tissue>
    </source>
</reference>
<dbReference type="GO" id="GO:0002238">
    <property type="term" value="P:response to molecule of fungal origin"/>
    <property type="evidence" value="ECO:0007669"/>
    <property type="project" value="UniProtKB-ARBA"/>
</dbReference>
<sequence>MQAAPDIFTGIPVVDFSDPNAKARVVEACKEFGFFKLINHGVSVELFNLLEAEAVKFFKLPSRKRRNPARPTLSATATRESGPTVMWAGSSTFSSPPPTLTIPTLFSLEFPKLCVRNMGCEVLEMIAEELQMGAKDALSRLIRDEKSDSCFRLNHYPPCPELQALSGRNLIGFGEHTDPQIISVLRSNNTSGLQICLKDGSWVSVPSDHTSFYINVGDSLQVMSNGRFRSVKHRVLADSLKSRVSMIYFGGPGLSEKIRPLSSVMEDGEESLYKEFTWSEYKKSAYKSRLGDNRLSLFEKSAAQ</sequence>
<dbReference type="GO" id="GO:0009805">
    <property type="term" value="P:coumarin biosynthetic process"/>
    <property type="evidence" value="ECO:0007669"/>
    <property type="project" value="UniProtKB-ARBA"/>
</dbReference>
<dbReference type="PANTHER" id="PTHR47990">
    <property type="entry name" value="2-OXOGLUTARATE (2OG) AND FE(II)-DEPENDENT OXYGENASE SUPERFAMILY PROTEIN-RELATED"/>
    <property type="match status" value="1"/>
</dbReference>
<evidence type="ECO:0000259" key="4">
    <source>
        <dbReference type="PROSITE" id="PS51471"/>
    </source>
</evidence>
<dbReference type="InterPro" id="IPR044861">
    <property type="entry name" value="IPNS-like_FE2OG_OXY"/>
</dbReference>
<dbReference type="GO" id="GO:0016706">
    <property type="term" value="F:2-oxoglutarate-dependent dioxygenase activity"/>
    <property type="evidence" value="ECO:0007669"/>
    <property type="project" value="UniProtKB-ARBA"/>
</dbReference>
<organism evidence="5">
    <name type="scientific">Sesamum radiatum</name>
    <name type="common">Black benniseed</name>
    <dbReference type="NCBI Taxonomy" id="300843"/>
    <lineage>
        <taxon>Eukaryota</taxon>
        <taxon>Viridiplantae</taxon>
        <taxon>Streptophyta</taxon>
        <taxon>Embryophyta</taxon>
        <taxon>Tracheophyta</taxon>
        <taxon>Spermatophyta</taxon>
        <taxon>Magnoliopsida</taxon>
        <taxon>eudicotyledons</taxon>
        <taxon>Gunneridae</taxon>
        <taxon>Pentapetalae</taxon>
        <taxon>asterids</taxon>
        <taxon>lamiids</taxon>
        <taxon>Lamiales</taxon>
        <taxon>Pedaliaceae</taxon>
        <taxon>Sesamum</taxon>
    </lineage>
</organism>
<dbReference type="Pfam" id="PF14226">
    <property type="entry name" value="DIOX_N"/>
    <property type="match status" value="1"/>
</dbReference>
<comment type="similarity">
    <text evidence="3">Belongs to the iron/ascorbate-dependent oxidoreductase family.</text>
</comment>
<evidence type="ECO:0000256" key="2">
    <source>
        <dbReference type="ARBA" id="ARBA00023004"/>
    </source>
</evidence>
<keyword evidence="2 3" id="KW-0408">Iron</keyword>
<comment type="caution">
    <text evidence="5">The sequence shown here is derived from an EMBL/GenBank/DDBJ whole genome shotgun (WGS) entry which is preliminary data.</text>
</comment>
<dbReference type="Pfam" id="PF03171">
    <property type="entry name" value="2OG-FeII_Oxy"/>
    <property type="match status" value="1"/>
</dbReference>
<reference evidence="5" key="2">
    <citation type="journal article" date="2024" name="Plant">
        <title>Genomic evolution and insights into agronomic trait innovations of Sesamum species.</title>
        <authorList>
            <person name="Miao H."/>
            <person name="Wang L."/>
            <person name="Qu L."/>
            <person name="Liu H."/>
            <person name="Sun Y."/>
            <person name="Le M."/>
            <person name="Wang Q."/>
            <person name="Wei S."/>
            <person name="Zheng Y."/>
            <person name="Lin W."/>
            <person name="Duan Y."/>
            <person name="Cao H."/>
            <person name="Xiong S."/>
            <person name="Wang X."/>
            <person name="Wei L."/>
            <person name="Li C."/>
            <person name="Ma Q."/>
            <person name="Ju M."/>
            <person name="Zhao R."/>
            <person name="Li G."/>
            <person name="Mu C."/>
            <person name="Tian Q."/>
            <person name="Mei H."/>
            <person name="Zhang T."/>
            <person name="Gao T."/>
            <person name="Zhang H."/>
        </authorList>
    </citation>
    <scope>NUCLEOTIDE SEQUENCE</scope>
    <source>
        <strain evidence="5">G02</strain>
    </source>
</reference>
<proteinExistence type="inferred from homology"/>
<feature type="domain" description="Fe2OG dioxygenase" evidence="4">
    <location>
        <begin position="146"/>
        <end position="252"/>
    </location>
</feature>
<dbReference type="SUPFAM" id="SSF51197">
    <property type="entry name" value="Clavaminate synthase-like"/>
    <property type="match status" value="1"/>
</dbReference>
<accession>A0AAW2LQA9</accession>
<evidence type="ECO:0000256" key="3">
    <source>
        <dbReference type="RuleBase" id="RU003682"/>
    </source>
</evidence>
<gene>
    <name evidence="5" type="ORF">Sradi_5397900</name>
</gene>
<dbReference type="InterPro" id="IPR005123">
    <property type="entry name" value="Oxoglu/Fe-dep_dioxygenase_dom"/>
</dbReference>
<evidence type="ECO:0000313" key="5">
    <source>
        <dbReference type="EMBL" id="KAL0321364.1"/>
    </source>
</evidence>
<keyword evidence="1 3" id="KW-0479">Metal-binding</keyword>
<keyword evidence="3" id="KW-0560">Oxidoreductase</keyword>
<dbReference type="InterPro" id="IPR026992">
    <property type="entry name" value="DIOX_N"/>
</dbReference>